<reference evidence="30" key="1">
    <citation type="submission" date="2022-07" db="EMBL/GenBank/DDBJ databases">
        <title>Chromosome-level genome of Muraenolepis orangiensis.</title>
        <authorList>
            <person name="Kim J."/>
        </authorList>
    </citation>
    <scope>NUCLEOTIDE SEQUENCE</scope>
    <source>
        <strain evidence="30">KU_S4_2022</strain>
        <tissue evidence="30">Muscle</tissue>
    </source>
</reference>
<dbReference type="GO" id="GO:0005789">
    <property type="term" value="C:endoplasmic reticulum membrane"/>
    <property type="evidence" value="ECO:0007669"/>
    <property type="project" value="UniProtKB-SubCell"/>
</dbReference>
<dbReference type="GO" id="GO:0009097">
    <property type="term" value="P:isoleucine biosynthetic process"/>
    <property type="evidence" value="ECO:0007669"/>
    <property type="project" value="TreeGrafter"/>
</dbReference>
<evidence type="ECO:0000256" key="7">
    <source>
        <dbReference type="ARBA" id="ARBA00022692"/>
    </source>
</evidence>
<dbReference type="Proteomes" id="UP001148018">
    <property type="component" value="Unassembled WGS sequence"/>
</dbReference>
<keyword evidence="16" id="KW-0472">Membrane</keyword>
<comment type="similarity">
    <text evidence="5">Belongs to the glycosyl hydrolase 35 family.</text>
</comment>
<evidence type="ECO:0000259" key="29">
    <source>
        <dbReference type="Pfam" id="PF21467"/>
    </source>
</evidence>
<dbReference type="InterPro" id="IPR048913">
    <property type="entry name" value="BetaGal_gal-bd"/>
</dbReference>
<keyword evidence="17" id="KW-0456">Lyase</keyword>
<comment type="catalytic activity">
    <reaction evidence="21">
        <text>2-hydroxyoctadecanoyl-CoA = heptadecanal + formyl-CoA</text>
        <dbReference type="Rhea" id="RHEA:55196"/>
        <dbReference type="ChEBI" id="CHEBI:57376"/>
        <dbReference type="ChEBI" id="CHEBI:74116"/>
        <dbReference type="ChEBI" id="CHEBI:138631"/>
    </reaction>
    <physiologicalReaction direction="left-to-right" evidence="21">
        <dbReference type="Rhea" id="RHEA:55197"/>
    </physiologicalReaction>
</comment>
<dbReference type="CDD" id="cd07035">
    <property type="entry name" value="TPP_PYR_POX_like"/>
    <property type="match status" value="1"/>
</dbReference>
<dbReference type="PANTHER" id="PTHR18968:SF166">
    <property type="entry name" value="2-HYDROXYACYL-COA LYASE 2"/>
    <property type="match status" value="1"/>
</dbReference>
<protein>
    <recommendedName>
        <fullName evidence="6">2-hydroxyacyl-CoA lyase 2</fullName>
    </recommendedName>
    <alternativeName>
        <fullName evidence="20">Acetolactate synthase-like protein</fullName>
    </alternativeName>
    <alternativeName>
        <fullName evidence="19">IlvB-like protein</fullName>
    </alternativeName>
</protein>
<evidence type="ECO:0000256" key="3">
    <source>
        <dbReference type="ARBA" id="ARBA00004389"/>
    </source>
</evidence>
<evidence type="ECO:0000256" key="9">
    <source>
        <dbReference type="ARBA" id="ARBA00022801"/>
    </source>
</evidence>
<dbReference type="SUPFAM" id="SSF51445">
    <property type="entry name" value="(Trans)glycosidases"/>
    <property type="match status" value="1"/>
</dbReference>
<evidence type="ECO:0000256" key="19">
    <source>
        <dbReference type="ARBA" id="ARBA00030510"/>
    </source>
</evidence>
<dbReference type="InterPro" id="IPR029061">
    <property type="entry name" value="THDP-binding"/>
</dbReference>
<evidence type="ECO:0000313" key="31">
    <source>
        <dbReference type="Proteomes" id="UP001148018"/>
    </source>
</evidence>
<dbReference type="InterPro" id="IPR001944">
    <property type="entry name" value="Glycoside_Hdrlase_35"/>
</dbReference>
<dbReference type="Gene3D" id="2.60.120.260">
    <property type="entry name" value="Galactose-binding domain-like"/>
    <property type="match status" value="3"/>
</dbReference>
<evidence type="ECO:0000259" key="26">
    <source>
        <dbReference type="Pfam" id="PF02775"/>
    </source>
</evidence>
<dbReference type="GO" id="GO:0016829">
    <property type="term" value="F:lyase activity"/>
    <property type="evidence" value="ECO:0007669"/>
    <property type="project" value="UniProtKB-KW"/>
</dbReference>
<evidence type="ECO:0000256" key="16">
    <source>
        <dbReference type="ARBA" id="ARBA00023136"/>
    </source>
</evidence>
<comment type="cofactor">
    <cofactor evidence="1">
        <name>Mg(2+)</name>
        <dbReference type="ChEBI" id="CHEBI:18420"/>
    </cofactor>
</comment>
<keyword evidence="10" id="KW-0256">Endoplasmic reticulum</keyword>
<evidence type="ECO:0000256" key="15">
    <source>
        <dbReference type="ARBA" id="ARBA00023098"/>
    </source>
</evidence>
<dbReference type="Gene3D" id="3.40.50.970">
    <property type="match status" value="2"/>
</dbReference>
<comment type="caution">
    <text evidence="30">The sequence shown here is derived from an EMBL/GenBank/DDBJ whole genome shotgun (WGS) entry which is preliminary data.</text>
</comment>
<keyword evidence="18" id="KW-0326">Glycosidase</keyword>
<dbReference type="InterPro" id="IPR017853">
    <property type="entry name" value="GH"/>
</dbReference>
<dbReference type="InterPro" id="IPR008979">
    <property type="entry name" value="Galactose-bd-like_sf"/>
</dbReference>
<dbReference type="Pfam" id="PF21317">
    <property type="entry name" value="BetaGal_ABD_1"/>
    <property type="match status" value="1"/>
</dbReference>
<evidence type="ECO:0000259" key="27">
    <source>
        <dbReference type="Pfam" id="PF02776"/>
    </source>
</evidence>
<dbReference type="GO" id="GO:0005975">
    <property type="term" value="P:carbohydrate metabolic process"/>
    <property type="evidence" value="ECO:0007669"/>
    <property type="project" value="InterPro"/>
</dbReference>
<evidence type="ECO:0000256" key="13">
    <source>
        <dbReference type="ARBA" id="ARBA00022989"/>
    </source>
</evidence>
<feature type="domain" description="Thiamine pyrophosphate enzyme N-terminal TPP-binding" evidence="27">
    <location>
        <begin position="370"/>
        <end position="485"/>
    </location>
</feature>
<dbReference type="Pfam" id="PF02775">
    <property type="entry name" value="TPP_enzyme_C"/>
    <property type="match status" value="1"/>
</dbReference>
<evidence type="ECO:0000256" key="14">
    <source>
        <dbReference type="ARBA" id="ARBA00023052"/>
    </source>
</evidence>
<evidence type="ECO:0000256" key="10">
    <source>
        <dbReference type="ARBA" id="ARBA00022824"/>
    </source>
</evidence>
<proteinExistence type="inferred from homology"/>
<dbReference type="InterPro" id="IPR012001">
    <property type="entry name" value="Thiamin_PyroP_enz_TPP-bd_dom"/>
</dbReference>
<comment type="similarity">
    <text evidence="4 23">Belongs to the TPP enzyme family.</text>
</comment>
<comment type="cofactor">
    <cofactor evidence="2">
        <name>thiamine diphosphate</name>
        <dbReference type="ChEBI" id="CHEBI:58937"/>
    </cofactor>
</comment>
<evidence type="ECO:0000256" key="4">
    <source>
        <dbReference type="ARBA" id="ARBA00007812"/>
    </source>
</evidence>
<dbReference type="InterPro" id="IPR011766">
    <property type="entry name" value="TPP_enzyme_TPP-bd"/>
</dbReference>
<feature type="domain" description="Thiamine pyrophosphate enzyme central" evidence="24">
    <location>
        <begin position="590"/>
        <end position="722"/>
    </location>
</feature>
<dbReference type="GO" id="GO:0004553">
    <property type="term" value="F:hydrolase activity, hydrolyzing O-glycosyl compounds"/>
    <property type="evidence" value="ECO:0007669"/>
    <property type="project" value="InterPro"/>
</dbReference>
<dbReference type="Gene3D" id="3.40.50.1220">
    <property type="entry name" value="TPP-binding domain"/>
    <property type="match status" value="1"/>
</dbReference>
<evidence type="ECO:0000256" key="11">
    <source>
        <dbReference type="ARBA" id="ARBA00022832"/>
    </source>
</evidence>
<accession>A0A9Q0DN63</accession>
<dbReference type="GO" id="GO:0005948">
    <property type="term" value="C:acetolactate synthase complex"/>
    <property type="evidence" value="ECO:0007669"/>
    <property type="project" value="TreeGrafter"/>
</dbReference>
<dbReference type="GO" id="GO:0030976">
    <property type="term" value="F:thiamine pyrophosphate binding"/>
    <property type="evidence" value="ECO:0007669"/>
    <property type="project" value="InterPro"/>
</dbReference>
<dbReference type="FunFam" id="3.40.50.970:FF:000048">
    <property type="entry name" value="IlvB (bacterial acetolactate synthase)-like"/>
    <property type="match status" value="1"/>
</dbReference>
<dbReference type="FunFam" id="2.60.120.260:FF:000049">
    <property type="entry name" value="Beta-galactosidase"/>
    <property type="match status" value="1"/>
</dbReference>
<dbReference type="InterPro" id="IPR045229">
    <property type="entry name" value="TPP_enz"/>
</dbReference>
<dbReference type="GO" id="GO:0006631">
    <property type="term" value="P:fatty acid metabolic process"/>
    <property type="evidence" value="ECO:0007669"/>
    <property type="project" value="UniProtKB-KW"/>
</dbReference>
<evidence type="ECO:0000256" key="5">
    <source>
        <dbReference type="ARBA" id="ARBA00009809"/>
    </source>
</evidence>
<sequence>MTRAEGLKANSSQFTLDGKPFRVLGGSVHYFRVPRAHWEDRLVKMKACGLNTLTTWLLQDKRMQLRTTYPGFVSAVNSYFDKLIPLIKHLMVKSLKDMQAVVSEVLERGVSINLYMFHGGTSFGFMNGAMDFGTYKPQVTSYAEPLPELPPLQKRSAYQPVAVQQYLSLWDTLHFTDKTRYLSLWDTLHFTDKPLKSEKPVNMENLPVNNNNGQSYGYTLYETTVTSGGTLRSMNHVRDRALVFVDRWPIGTLNYKTHELTLPDGKIEFSSVEIRSPGAVLPRDWGKGVVFVNGQNLGRHWSIGPQHFLYVPGPWFRRGENQSLVALLHPGVGVRPPQKKTLEELPPSSSHRLGLLYQLFHKTERESPRHGGESVAQVLRAHNVKFVFTLVGGHISPILVACEKLGIRIVDTRHEATAVFAADAVARLSGSVGVAAVTAGPGLTNTVTAVKNAQMAESPLLLLGGAAATLLQGRGALQDIDQMSLFKPLCKFCASVRTVREIVPTVRKALAVAQSGTPGPVFIEFPIDTLYPFHLVSRETTLKNPPKGLMGKLTTWHLNNHMSNLFAGAWEARDVSPLPVHIPRATEDEVQKCIELVSRAKKPVLILGSQVTLPPTPVEEIRKALESLGIPCFLGGMGRGLLGKDSPIHIRQNRRDALKQADVVLLAGTVCDFRLSYGRVLNRRSKVIAVNRDQTQLLKNSDVFWKPTVAIQGDAGSFLLQLSKGLNGYRCPEEWPQSLKAGDEVKENANRAKASEKTLQHLNPLKMLHCVDKLMAEDSIIVADGGDFVGSAAYIMRPRGPLCWLDPGAFGTLGVGGGFALGAKLCRPESEVWIIYGDGSLGYSVAEFDTFTRHKTPVIAVVGNDACWSQIAREQVPILGSNVACGLSFTDYHIVADGYGGKGYLVGRGDEERLEDIVRTAQRECREGRAMLLNVLIGRTDFREGSISV</sequence>
<dbReference type="Gene3D" id="3.20.20.80">
    <property type="entry name" value="Glycosidases"/>
    <property type="match status" value="1"/>
</dbReference>
<dbReference type="SUPFAM" id="SSF52518">
    <property type="entry name" value="Thiamin diphosphate-binding fold (THDP-binding)"/>
    <property type="match status" value="2"/>
</dbReference>
<comment type="catalytic activity">
    <reaction evidence="22">
        <text>(2R)-hydroxyhexadecanoyl-CoA = pentadecanal + formyl-CoA</text>
        <dbReference type="Rhea" id="RHEA:55212"/>
        <dbReference type="ChEBI" id="CHEBI:17302"/>
        <dbReference type="ChEBI" id="CHEBI:57376"/>
        <dbReference type="ChEBI" id="CHEBI:138654"/>
    </reaction>
    <physiologicalReaction direction="left-to-right" evidence="22">
        <dbReference type="Rhea" id="RHEA:55213"/>
    </physiologicalReaction>
</comment>
<keyword evidence="13" id="KW-1133">Transmembrane helix</keyword>
<dbReference type="FunFam" id="3.40.50.1220:FF:000021">
    <property type="entry name" value="IlvB (bacterial acetolactate synthase)-like"/>
    <property type="match status" value="1"/>
</dbReference>
<evidence type="ECO:0000256" key="17">
    <source>
        <dbReference type="ARBA" id="ARBA00023239"/>
    </source>
</evidence>
<evidence type="ECO:0000256" key="20">
    <source>
        <dbReference type="ARBA" id="ARBA00032551"/>
    </source>
</evidence>
<keyword evidence="9" id="KW-0378">Hydrolase</keyword>
<dbReference type="CDD" id="cd02004">
    <property type="entry name" value="TPP_BZL_OCoD_HPCL"/>
    <property type="match status" value="1"/>
</dbReference>
<evidence type="ECO:0000259" key="25">
    <source>
        <dbReference type="Pfam" id="PF01301"/>
    </source>
</evidence>
<keyword evidence="7" id="KW-0812">Transmembrane</keyword>
<dbReference type="Pfam" id="PF02776">
    <property type="entry name" value="TPP_enzyme_N"/>
    <property type="match status" value="1"/>
</dbReference>
<dbReference type="PRINTS" id="PR00742">
    <property type="entry name" value="GLHYDRLASE35"/>
</dbReference>
<keyword evidence="15" id="KW-0443">Lipid metabolism</keyword>
<evidence type="ECO:0000259" key="24">
    <source>
        <dbReference type="Pfam" id="PF00205"/>
    </source>
</evidence>
<dbReference type="InterPro" id="IPR012000">
    <property type="entry name" value="Thiamin_PyroP_enz_cen_dom"/>
</dbReference>
<evidence type="ECO:0000256" key="18">
    <source>
        <dbReference type="ARBA" id="ARBA00023295"/>
    </source>
</evidence>
<dbReference type="EMBL" id="JANIIK010000114">
    <property type="protein sequence ID" value="KAJ3590120.1"/>
    <property type="molecule type" value="Genomic_DNA"/>
</dbReference>
<dbReference type="PANTHER" id="PTHR18968">
    <property type="entry name" value="THIAMINE PYROPHOSPHATE ENZYMES"/>
    <property type="match status" value="1"/>
</dbReference>
<evidence type="ECO:0000259" key="28">
    <source>
        <dbReference type="Pfam" id="PF21317"/>
    </source>
</evidence>
<dbReference type="Pfam" id="PF01301">
    <property type="entry name" value="Glyco_hydro_35"/>
    <property type="match status" value="2"/>
</dbReference>
<dbReference type="Pfam" id="PF21467">
    <property type="entry name" value="BetaGal_gal-bd"/>
    <property type="match status" value="1"/>
</dbReference>
<evidence type="ECO:0000256" key="12">
    <source>
        <dbReference type="ARBA" id="ARBA00022842"/>
    </source>
</evidence>
<evidence type="ECO:0000256" key="1">
    <source>
        <dbReference type="ARBA" id="ARBA00001946"/>
    </source>
</evidence>
<evidence type="ECO:0000256" key="21">
    <source>
        <dbReference type="ARBA" id="ARBA00048738"/>
    </source>
</evidence>
<keyword evidence="31" id="KW-1185">Reference proteome</keyword>
<feature type="domain" description="Beta-galactosidase galactose-binding" evidence="29">
    <location>
        <begin position="281"/>
        <end position="321"/>
    </location>
</feature>
<evidence type="ECO:0000313" key="30">
    <source>
        <dbReference type="EMBL" id="KAJ3590120.1"/>
    </source>
</evidence>
<dbReference type="AlphaFoldDB" id="A0A9Q0DN63"/>
<evidence type="ECO:0000256" key="2">
    <source>
        <dbReference type="ARBA" id="ARBA00001964"/>
    </source>
</evidence>
<dbReference type="InterPro" id="IPR048912">
    <property type="entry name" value="BetaGal1-like_ABD1"/>
</dbReference>
<dbReference type="PROSITE" id="PS00187">
    <property type="entry name" value="TPP_ENZYMES"/>
    <property type="match status" value="1"/>
</dbReference>
<dbReference type="GO" id="GO:0050660">
    <property type="term" value="F:flavin adenine dinucleotide binding"/>
    <property type="evidence" value="ECO:0007669"/>
    <property type="project" value="TreeGrafter"/>
</dbReference>
<dbReference type="GO" id="GO:0000287">
    <property type="term" value="F:magnesium ion binding"/>
    <property type="evidence" value="ECO:0007669"/>
    <property type="project" value="InterPro"/>
</dbReference>
<comment type="subcellular location">
    <subcellularLocation>
        <location evidence="3">Endoplasmic reticulum membrane</location>
        <topology evidence="3">Single-pass membrane protein</topology>
    </subcellularLocation>
</comment>
<keyword evidence="12" id="KW-0460">Magnesium</keyword>
<feature type="domain" description="Thiamine pyrophosphate enzyme TPP-binding" evidence="26">
    <location>
        <begin position="784"/>
        <end position="931"/>
    </location>
</feature>
<feature type="domain" description="Beta-galactosidase 1-like first all-beta" evidence="28">
    <location>
        <begin position="213"/>
        <end position="258"/>
    </location>
</feature>
<dbReference type="GO" id="GO:0003984">
    <property type="term" value="F:acetolactate synthase activity"/>
    <property type="evidence" value="ECO:0007669"/>
    <property type="project" value="TreeGrafter"/>
</dbReference>
<dbReference type="OrthoDB" id="16262at2759"/>
<evidence type="ECO:0000256" key="6">
    <source>
        <dbReference type="ARBA" id="ARBA00018936"/>
    </source>
</evidence>
<evidence type="ECO:0000256" key="8">
    <source>
        <dbReference type="ARBA" id="ARBA00022723"/>
    </source>
</evidence>
<dbReference type="InterPro" id="IPR029035">
    <property type="entry name" value="DHS-like_NAD/FAD-binding_dom"/>
</dbReference>
<organism evidence="30 31">
    <name type="scientific">Muraenolepis orangiensis</name>
    <name type="common">Patagonian moray cod</name>
    <dbReference type="NCBI Taxonomy" id="630683"/>
    <lineage>
        <taxon>Eukaryota</taxon>
        <taxon>Metazoa</taxon>
        <taxon>Chordata</taxon>
        <taxon>Craniata</taxon>
        <taxon>Vertebrata</taxon>
        <taxon>Euteleostomi</taxon>
        <taxon>Actinopterygii</taxon>
        <taxon>Neopterygii</taxon>
        <taxon>Teleostei</taxon>
        <taxon>Neoteleostei</taxon>
        <taxon>Acanthomorphata</taxon>
        <taxon>Zeiogadaria</taxon>
        <taxon>Gadariae</taxon>
        <taxon>Gadiformes</taxon>
        <taxon>Muraenolepidoidei</taxon>
        <taxon>Muraenolepididae</taxon>
        <taxon>Muraenolepis</taxon>
    </lineage>
</organism>
<dbReference type="SUPFAM" id="SSF49785">
    <property type="entry name" value="Galactose-binding domain-like"/>
    <property type="match status" value="1"/>
</dbReference>
<dbReference type="SUPFAM" id="SSF52467">
    <property type="entry name" value="DHS-like NAD/FAD-binding domain"/>
    <property type="match status" value="1"/>
</dbReference>
<keyword evidence="8" id="KW-0479">Metal-binding</keyword>
<feature type="domain" description="Glycoside hydrolase 35 catalytic" evidence="25">
    <location>
        <begin position="13"/>
        <end position="55"/>
    </location>
</feature>
<dbReference type="InterPro" id="IPR031330">
    <property type="entry name" value="Gly_Hdrlase_35_cat"/>
</dbReference>
<name>A0A9Q0DN63_9TELE</name>
<gene>
    <name evidence="30" type="ORF">NHX12_008074</name>
</gene>
<keyword evidence="14 23" id="KW-0786">Thiamine pyrophosphate</keyword>
<dbReference type="Pfam" id="PF00205">
    <property type="entry name" value="TPP_enzyme_M"/>
    <property type="match status" value="1"/>
</dbReference>
<feature type="domain" description="Glycoside hydrolase 35 catalytic" evidence="25">
    <location>
        <begin position="95"/>
        <end position="143"/>
    </location>
</feature>
<evidence type="ECO:0000256" key="23">
    <source>
        <dbReference type="RuleBase" id="RU362132"/>
    </source>
</evidence>
<evidence type="ECO:0000256" key="22">
    <source>
        <dbReference type="ARBA" id="ARBA00048767"/>
    </source>
</evidence>
<keyword evidence="11" id="KW-0276">Fatty acid metabolism</keyword>
<dbReference type="InterPro" id="IPR000399">
    <property type="entry name" value="TPP-bd_CS"/>
</dbReference>
<dbReference type="GO" id="GO:0009099">
    <property type="term" value="P:L-valine biosynthetic process"/>
    <property type="evidence" value="ECO:0007669"/>
    <property type="project" value="TreeGrafter"/>
</dbReference>